<sequence>MPLTVINIVLPVVMESQLESTLDILCILESYAKLMQEDVGFAYHGGLLILAVHHNTFDLRRDAGVLLRPSLPFPSWGILLLSCWGSGGLGGGKGIGWPSLFPLNRLIDRRATPGTGRIFQHVRSVCQPLRRGLSLVIHYLPRRTGKRIP</sequence>
<name>A0A650GC50_RAPSA</name>
<evidence type="ECO:0000313" key="1">
    <source>
        <dbReference type="EMBL" id="QGW48580.1"/>
    </source>
</evidence>
<protein>
    <submittedName>
        <fullName evidence="1">Uncharacterized protein</fullName>
    </submittedName>
</protein>
<geneLocation type="mitochondrion" evidence="1"/>
<dbReference type="EMBL" id="MN056359">
    <property type="protein sequence ID" value="QGW48580.1"/>
    <property type="molecule type" value="Genomic_DNA"/>
</dbReference>
<keyword evidence="1" id="KW-0496">Mitochondrion</keyword>
<reference evidence="1" key="1">
    <citation type="submission" date="2019-06" db="EMBL/GenBank/DDBJ databases">
        <title>Complete mitochondrial genome sequencing of NWB CMS and Normal type.</title>
        <authorList>
            <person name="Zhang L."/>
            <person name="Wang Q."/>
            <person name="Wang Y."/>
        </authorList>
    </citation>
    <scope>NUCLEOTIDE SEQUENCE</scope>
    <source>
        <strain evidence="1">YB-B</strain>
    </source>
</reference>
<gene>
    <name evidence="1" type="primary">orf149a</name>
</gene>
<accession>A0A650GC50</accession>
<organism evidence="1">
    <name type="scientific">Raphanus sativus</name>
    <name type="common">Radish</name>
    <name type="synonym">Raphanus raphanistrum var. sativus</name>
    <dbReference type="NCBI Taxonomy" id="3726"/>
    <lineage>
        <taxon>Eukaryota</taxon>
        <taxon>Viridiplantae</taxon>
        <taxon>Streptophyta</taxon>
        <taxon>Embryophyta</taxon>
        <taxon>Tracheophyta</taxon>
        <taxon>Spermatophyta</taxon>
        <taxon>Magnoliopsida</taxon>
        <taxon>eudicotyledons</taxon>
        <taxon>Gunneridae</taxon>
        <taxon>Pentapetalae</taxon>
        <taxon>rosids</taxon>
        <taxon>malvids</taxon>
        <taxon>Brassicales</taxon>
        <taxon>Brassicaceae</taxon>
        <taxon>Brassiceae</taxon>
        <taxon>Raphanus</taxon>
    </lineage>
</organism>
<dbReference type="AlphaFoldDB" id="A0A650GC50"/>
<proteinExistence type="predicted"/>